<feature type="domain" description="L-seryl-tRNA selenium transferase N-terminal" evidence="10">
    <location>
        <begin position="7"/>
        <end position="43"/>
    </location>
</feature>
<keyword evidence="2 8" id="KW-0963">Cytoplasm</keyword>
<evidence type="ECO:0000313" key="12">
    <source>
        <dbReference type="Proteomes" id="UP000033558"/>
    </source>
</evidence>
<organism evidence="11 12">
    <name type="scientific">Bombilactobacillus mellifer</name>
    <dbReference type="NCBI Taxonomy" id="1218492"/>
    <lineage>
        <taxon>Bacteria</taxon>
        <taxon>Bacillati</taxon>
        <taxon>Bacillota</taxon>
        <taxon>Bacilli</taxon>
        <taxon>Lactobacillales</taxon>
        <taxon>Lactobacillaceae</taxon>
        <taxon>Bombilactobacillus</taxon>
    </lineage>
</organism>
<dbReference type="HAMAP" id="MF_00423">
    <property type="entry name" value="SelA"/>
    <property type="match status" value="1"/>
</dbReference>
<dbReference type="Pfam" id="PF12390">
    <property type="entry name" value="Se-cys_synth_N"/>
    <property type="match status" value="1"/>
</dbReference>
<dbReference type="HOGENOM" id="CLU_038142_1_0_9"/>
<gene>
    <name evidence="8 11" type="primary">selA</name>
    <name evidence="11" type="ORF">JG30_01490</name>
</gene>
<dbReference type="Pfam" id="PF03841">
    <property type="entry name" value="SelA"/>
    <property type="match status" value="1"/>
</dbReference>
<dbReference type="SUPFAM" id="SSF53383">
    <property type="entry name" value="PLP-dependent transferases"/>
    <property type="match status" value="1"/>
</dbReference>
<accession>A0A0F4LY02</accession>
<evidence type="ECO:0000256" key="1">
    <source>
        <dbReference type="ARBA" id="ARBA00001933"/>
    </source>
</evidence>
<sequence length="473" mass="51766">MVNQDLLRQLPAVNDLLQDEQIQQLAQTYNMQFIKENVQQVIAKQRNKISINAKVELDPQVLVKKVKEQVTQQTAASLTAVINATGIILHTNLGRAVLAPAVQQELQAIAFNYSNLEYNVSAKARGSRYDHVEKLLTQLTKAPAALVVNNNAAAVMLILATLAQDREVIVSRGELVEIGGSFRIPEIITSIQGHLTEVGTTNKTRLSDYQRAINEQTGAILKVHTSNYKIVGFTETVAEDQLLQLARSKGLPLITDLGSGLMVDLKAAGIESEPTVAQVVQNSDLVAFSGDKLLGGPQAGIIVGQKKYIDQLKQNQLLRALRIDKLTLAALEATLRIYQQGADVWQAIPTLQMLTSSSELLLAKAHKLQKLLAPIPHLTTQLCEGFSAVGGGTFPDLQLPTFLVEVQPKSLSVTQLDTKLRQAAPPIITRVKDNTIQLDVRTLSDTNLLQIAQTFKEIMADKGAHGHEENFKR</sequence>
<dbReference type="PANTHER" id="PTHR32328:SF0">
    <property type="entry name" value="L-SERYL-TRNA(SEC) SELENIUM TRANSFERASE"/>
    <property type="match status" value="1"/>
</dbReference>
<dbReference type="InterPro" id="IPR015424">
    <property type="entry name" value="PyrdxlP-dep_Trfase"/>
</dbReference>
<dbReference type="EC" id="2.9.1.1" evidence="8"/>
<dbReference type="InterPro" id="IPR018319">
    <property type="entry name" value="SelA-like"/>
</dbReference>
<dbReference type="PATRIC" id="fig|1218492.5.peg.262"/>
<dbReference type="GO" id="GO:0001717">
    <property type="term" value="P:conversion of seryl-tRNAsec to selenocys-tRNAsec"/>
    <property type="evidence" value="ECO:0007669"/>
    <property type="project" value="UniProtKB-UniRule"/>
</dbReference>
<comment type="caution">
    <text evidence="11">The sequence shown here is derived from an EMBL/GenBank/DDBJ whole genome shotgun (WGS) entry which is preliminary data.</text>
</comment>
<comment type="similarity">
    <text evidence="7 8">Belongs to the SelA family.</text>
</comment>
<comment type="pathway">
    <text evidence="8">Aminoacyl-tRNA biosynthesis; selenocysteinyl-tRNA(Sec) biosynthesis; selenocysteinyl-tRNA(Sec) from L-seryl-tRNA(Sec) (bacterial route): step 1/1.</text>
</comment>
<reference evidence="11 12" key="1">
    <citation type="submission" date="2015-01" db="EMBL/GenBank/DDBJ databases">
        <title>Comparative genomics of the lactic acid bacteria isolated from the honey bee gut.</title>
        <authorList>
            <person name="Ellegaard K.M."/>
            <person name="Tamarit D."/>
            <person name="Javelind E."/>
            <person name="Olofsson T."/>
            <person name="Andersson S.G."/>
            <person name="Vasquez A."/>
        </authorList>
    </citation>
    <scope>NUCLEOTIDE SEQUENCE [LARGE SCALE GENOMIC DNA]</scope>
    <source>
        <strain evidence="11 12">Bin4</strain>
    </source>
</reference>
<evidence type="ECO:0000256" key="3">
    <source>
        <dbReference type="ARBA" id="ARBA00022679"/>
    </source>
</evidence>
<evidence type="ECO:0000313" key="11">
    <source>
        <dbReference type="EMBL" id="KJY63238.1"/>
    </source>
</evidence>
<keyword evidence="4 8" id="KW-0663">Pyridoxal phosphate</keyword>
<evidence type="ECO:0000256" key="5">
    <source>
        <dbReference type="ARBA" id="ARBA00022917"/>
    </source>
</evidence>
<dbReference type="NCBIfam" id="TIGR00474">
    <property type="entry name" value="selA"/>
    <property type="match status" value="1"/>
</dbReference>
<evidence type="ECO:0000256" key="4">
    <source>
        <dbReference type="ARBA" id="ARBA00022898"/>
    </source>
</evidence>
<dbReference type="InterPro" id="IPR004534">
    <property type="entry name" value="SelA_trans"/>
</dbReference>
<dbReference type="GO" id="GO:0004125">
    <property type="term" value="F:L-seryl-tRNA(Sec) selenium transferase activity"/>
    <property type="evidence" value="ECO:0007669"/>
    <property type="project" value="UniProtKB-UniRule"/>
</dbReference>
<keyword evidence="12" id="KW-1185">Reference proteome</keyword>
<dbReference type="InterPro" id="IPR025862">
    <property type="entry name" value="SelA_trans_N_dom"/>
</dbReference>
<keyword evidence="5 8" id="KW-0648">Protein biosynthesis</keyword>
<keyword evidence="6 8" id="KW-0711">Selenium</keyword>
<dbReference type="UniPathway" id="UPA00906">
    <property type="reaction ID" value="UER00896"/>
</dbReference>
<keyword evidence="3 8" id="KW-0808">Transferase</keyword>
<dbReference type="InterPro" id="IPR015421">
    <property type="entry name" value="PyrdxlP-dep_Trfase_major"/>
</dbReference>
<evidence type="ECO:0000256" key="8">
    <source>
        <dbReference type="HAMAP-Rule" id="MF_00423"/>
    </source>
</evidence>
<comment type="cofactor">
    <cofactor evidence="1 8 9">
        <name>pyridoxal 5'-phosphate</name>
        <dbReference type="ChEBI" id="CHEBI:597326"/>
    </cofactor>
</comment>
<evidence type="ECO:0000256" key="6">
    <source>
        <dbReference type="ARBA" id="ARBA00023266"/>
    </source>
</evidence>
<dbReference type="OrthoDB" id="9787096at2"/>
<dbReference type="GO" id="GO:0005737">
    <property type="term" value="C:cytoplasm"/>
    <property type="evidence" value="ECO:0007669"/>
    <property type="project" value="UniProtKB-SubCell"/>
</dbReference>
<comment type="function">
    <text evidence="8">Converts seryl-tRNA(Sec) to selenocysteinyl-tRNA(Sec) required for selenoprotein biosynthesis.</text>
</comment>
<dbReference type="RefSeq" id="WP_046315322.1">
    <property type="nucleotide sequence ID" value="NZ_JBHSZT010000003.1"/>
</dbReference>
<dbReference type="Gene3D" id="3.90.1150.180">
    <property type="match status" value="1"/>
</dbReference>
<evidence type="ECO:0000256" key="7">
    <source>
        <dbReference type="ARBA" id="ARBA00044507"/>
    </source>
</evidence>
<evidence type="ECO:0000256" key="9">
    <source>
        <dbReference type="PIRSR" id="PIRSR618319-50"/>
    </source>
</evidence>
<dbReference type="Proteomes" id="UP000033558">
    <property type="component" value="Unassembled WGS sequence"/>
</dbReference>
<dbReference type="Gene3D" id="3.40.640.10">
    <property type="entry name" value="Type I PLP-dependent aspartate aminotransferase-like (Major domain)"/>
    <property type="match status" value="1"/>
</dbReference>
<name>A0A0F4LY02_9LACO</name>
<feature type="modified residue" description="N6-(pyridoxal phosphate)lysine" evidence="8 9">
    <location>
        <position position="292"/>
    </location>
</feature>
<dbReference type="EMBL" id="JXJQ01000002">
    <property type="protein sequence ID" value="KJY63238.1"/>
    <property type="molecule type" value="Genomic_DNA"/>
</dbReference>
<comment type="subcellular location">
    <subcellularLocation>
        <location evidence="8">Cytoplasm</location>
    </subcellularLocation>
</comment>
<evidence type="ECO:0000256" key="2">
    <source>
        <dbReference type="ARBA" id="ARBA00022490"/>
    </source>
</evidence>
<protein>
    <recommendedName>
        <fullName evidence="8">L-seryl-tRNA(Sec) selenium transferase</fullName>
        <ecNumber evidence="8">2.9.1.1</ecNumber>
    </recommendedName>
    <alternativeName>
        <fullName evidence="8">Selenocysteine synthase</fullName>
        <shortName evidence="8">Sec synthase</shortName>
    </alternativeName>
    <alternativeName>
        <fullName evidence="8">Selenocysteinyl-tRNA(Sec) synthase</fullName>
    </alternativeName>
</protein>
<dbReference type="GO" id="GO:0001514">
    <property type="term" value="P:selenocysteine incorporation"/>
    <property type="evidence" value="ECO:0007669"/>
    <property type="project" value="UniProtKB-UniRule"/>
</dbReference>
<dbReference type="STRING" id="1218492.JG30_01490"/>
<comment type="catalytic activity">
    <reaction evidence="8">
        <text>L-seryl-tRNA(Sec) + selenophosphate + H(+) = L-selenocysteinyl-tRNA(Sec) + phosphate</text>
        <dbReference type="Rhea" id="RHEA:22728"/>
        <dbReference type="Rhea" id="RHEA-COMP:9742"/>
        <dbReference type="Rhea" id="RHEA-COMP:9743"/>
        <dbReference type="ChEBI" id="CHEBI:15378"/>
        <dbReference type="ChEBI" id="CHEBI:16144"/>
        <dbReference type="ChEBI" id="CHEBI:43474"/>
        <dbReference type="ChEBI" id="CHEBI:78533"/>
        <dbReference type="ChEBI" id="CHEBI:78573"/>
        <dbReference type="EC" id="2.9.1.1"/>
    </reaction>
</comment>
<dbReference type="PANTHER" id="PTHR32328">
    <property type="entry name" value="L-SERYL-TRNA(SEC) SELENIUM TRANSFERASE"/>
    <property type="match status" value="1"/>
</dbReference>
<evidence type="ECO:0000259" key="10">
    <source>
        <dbReference type="Pfam" id="PF12390"/>
    </source>
</evidence>
<dbReference type="AlphaFoldDB" id="A0A0F4LY02"/>
<proteinExistence type="inferred from homology"/>